<organism evidence="2 3">
    <name type="scientific">Dolosigranulum pigrum</name>
    <dbReference type="NCBI Taxonomy" id="29394"/>
    <lineage>
        <taxon>Bacteria</taxon>
        <taxon>Bacillati</taxon>
        <taxon>Bacillota</taxon>
        <taxon>Bacilli</taxon>
        <taxon>Lactobacillales</taxon>
        <taxon>Carnobacteriaceae</taxon>
        <taxon>Dolosigranulum</taxon>
    </lineage>
</organism>
<dbReference type="EMBL" id="NAQV01000011">
    <property type="protein sequence ID" value="RAN63982.1"/>
    <property type="molecule type" value="Genomic_DNA"/>
</dbReference>
<sequence length="184" mass="21730">MTSKNQFENQLRESLQYGFINHKQYQDKLYSPKIVLNKRETGENVLTEIQEQLETCHTFTFNVAFITEDGIAMLKTQLADLSRKDVSRLMCWDSDGTSTMFGYSLNKQTVPIFVNYYKTDKTNAEIQYEDEFINQSILKWFTTSRRTLQSKTERKIIEHQEQGIDLHLFIKKSDLDDPDHYYLG</sequence>
<feature type="domain" description="DUF3427" evidence="1">
    <location>
        <begin position="82"/>
        <end position="184"/>
    </location>
</feature>
<gene>
    <name evidence="2" type="ORF">B8A44_04350</name>
</gene>
<dbReference type="AlphaFoldDB" id="A0A328KTU7"/>
<dbReference type="Pfam" id="PF11907">
    <property type="entry name" value="DUF3427"/>
    <property type="match status" value="1"/>
</dbReference>
<proteinExistence type="predicted"/>
<protein>
    <recommendedName>
        <fullName evidence="1">DUF3427 domain-containing protein</fullName>
    </recommendedName>
</protein>
<accession>A0A328KTU7</accession>
<dbReference type="Proteomes" id="UP000249099">
    <property type="component" value="Unassembled WGS sequence"/>
</dbReference>
<dbReference type="InterPro" id="IPR021835">
    <property type="entry name" value="DUF3427"/>
</dbReference>
<evidence type="ECO:0000313" key="3">
    <source>
        <dbReference type="Proteomes" id="UP000249099"/>
    </source>
</evidence>
<dbReference type="RefSeq" id="WP_112790033.1">
    <property type="nucleotide sequence ID" value="NZ_NAQV01000011.1"/>
</dbReference>
<evidence type="ECO:0000313" key="2">
    <source>
        <dbReference type="EMBL" id="RAN63982.1"/>
    </source>
</evidence>
<reference evidence="2 3" key="1">
    <citation type="submission" date="2017-03" db="EMBL/GenBank/DDBJ databases">
        <title>wgs assembly of Dolosigranulum pigrum KPL CDC strains.</title>
        <authorList>
            <person name="Brugger S.D."/>
            <person name="Pettigrew M."/>
            <person name="Kong Y."/>
            <person name="Lemon K.P."/>
        </authorList>
    </citation>
    <scope>NUCLEOTIDE SEQUENCE [LARGE SCALE GENOMIC DNA]</scope>
    <source>
        <strain evidence="2 3">KPL1931_CDC4294-98</strain>
    </source>
</reference>
<comment type="caution">
    <text evidence="2">The sequence shown here is derived from an EMBL/GenBank/DDBJ whole genome shotgun (WGS) entry which is preliminary data.</text>
</comment>
<evidence type="ECO:0000259" key="1">
    <source>
        <dbReference type="Pfam" id="PF11907"/>
    </source>
</evidence>
<name>A0A328KTU7_9LACT</name>